<comment type="caution">
    <text evidence="1">The sequence shown here is derived from an EMBL/GenBank/DDBJ whole genome shotgun (WGS) entry which is preliminary data.</text>
</comment>
<keyword evidence="1" id="KW-0378">Hydrolase</keyword>
<reference evidence="1" key="2">
    <citation type="submission" date="2021-09" db="EMBL/GenBank/DDBJ databases">
        <authorList>
            <person name="Gilroy R."/>
        </authorList>
    </citation>
    <scope>NUCLEOTIDE SEQUENCE</scope>
    <source>
        <strain evidence="1">ChiSjej5B23-16112</strain>
    </source>
</reference>
<dbReference type="GO" id="GO:0005829">
    <property type="term" value="C:cytosol"/>
    <property type="evidence" value="ECO:0007669"/>
    <property type="project" value="TreeGrafter"/>
</dbReference>
<organism evidence="1 2">
    <name type="scientific">Lachnoclostridium phocaeense</name>
    <dbReference type="NCBI Taxonomy" id="1871021"/>
    <lineage>
        <taxon>Bacteria</taxon>
        <taxon>Bacillati</taxon>
        <taxon>Bacillota</taxon>
        <taxon>Clostridia</taxon>
        <taxon>Lachnospirales</taxon>
        <taxon>Lachnospiraceae</taxon>
    </lineage>
</organism>
<dbReference type="Pfam" id="PF13419">
    <property type="entry name" value="HAD_2"/>
    <property type="match status" value="1"/>
</dbReference>
<dbReference type="FunFam" id="3.40.50.1000:FF:000022">
    <property type="entry name" value="Phosphoglycolate phosphatase"/>
    <property type="match status" value="1"/>
</dbReference>
<evidence type="ECO:0000313" key="1">
    <source>
        <dbReference type="EMBL" id="HJF93283.1"/>
    </source>
</evidence>
<dbReference type="Proteomes" id="UP000769156">
    <property type="component" value="Unassembled WGS sequence"/>
</dbReference>
<dbReference type="InterPro" id="IPR006439">
    <property type="entry name" value="HAD-SF_hydro_IA"/>
</dbReference>
<dbReference type="SUPFAM" id="SSF56784">
    <property type="entry name" value="HAD-like"/>
    <property type="match status" value="1"/>
</dbReference>
<dbReference type="SFLD" id="SFLDG01129">
    <property type="entry name" value="C1.5:_HAD__Beta-PGM__Phosphata"/>
    <property type="match status" value="1"/>
</dbReference>
<dbReference type="PANTHER" id="PTHR43434">
    <property type="entry name" value="PHOSPHOGLYCOLATE PHOSPHATASE"/>
    <property type="match status" value="1"/>
</dbReference>
<evidence type="ECO:0000313" key="2">
    <source>
        <dbReference type="Proteomes" id="UP000769156"/>
    </source>
</evidence>
<reference evidence="1" key="1">
    <citation type="journal article" date="2021" name="PeerJ">
        <title>Extensive microbial diversity within the chicken gut microbiome revealed by metagenomics and culture.</title>
        <authorList>
            <person name="Gilroy R."/>
            <person name="Ravi A."/>
            <person name="Getino M."/>
            <person name="Pursley I."/>
            <person name="Horton D.L."/>
            <person name="Alikhan N.F."/>
            <person name="Baker D."/>
            <person name="Gharbi K."/>
            <person name="Hall N."/>
            <person name="Watson M."/>
            <person name="Adriaenssens E.M."/>
            <person name="Foster-Nyarko E."/>
            <person name="Jarju S."/>
            <person name="Secka A."/>
            <person name="Antonio M."/>
            <person name="Oren A."/>
            <person name="Chaudhuri R.R."/>
            <person name="La Ragione R."/>
            <person name="Hildebrand F."/>
            <person name="Pallen M.J."/>
        </authorList>
    </citation>
    <scope>NUCLEOTIDE SEQUENCE</scope>
    <source>
        <strain evidence="1">ChiSjej5B23-16112</strain>
    </source>
</reference>
<dbReference type="InterPro" id="IPR023198">
    <property type="entry name" value="PGP-like_dom2"/>
</dbReference>
<dbReference type="GO" id="GO:0016787">
    <property type="term" value="F:hydrolase activity"/>
    <property type="evidence" value="ECO:0007669"/>
    <property type="project" value="UniProtKB-KW"/>
</dbReference>
<gene>
    <name evidence="1" type="ORF">K8V82_00635</name>
</gene>
<dbReference type="GO" id="GO:0004713">
    <property type="term" value="F:protein tyrosine kinase activity"/>
    <property type="evidence" value="ECO:0007669"/>
    <property type="project" value="TreeGrafter"/>
</dbReference>
<dbReference type="Gene3D" id="1.10.150.240">
    <property type="entry name" value="Putative phosphatase, domain 2"/>
    <property type="match status" value="1"/>
</dbReference>
<dbReference type="EMBL" id="DYVY01000014">
    <property type="protein sequence ID" value="HJF93283.1"/>
    <property type="molecule type" value="Genomic_DNA"/>
</dbReference>
<dbReference type="NCBIfam" id="TIGR01549">
    <property type="entry name" value="HAD-SF-IA-v1"/>
    <property type="match status" value="1"/>
</dbReference>
<protein>
    <submittedName>
        <fullName evidence="1">HAD family hydrolase</fullName>
    </submittedName>
</protein>
<dbReference type="SFLD" id="SFLDS00003">
    <property type="entry name" value="Haloacid_Dehalogenase"/>
    <property type="match status" value="1"/>
</dbReference>
<dbReference type="InterPro" id="IPR050155">
    <property type="entry name" value="HAD-like_hydrolase_sf"/>
</dbReference>
<dbReference type="AlphaFoldDB" id="A0A921HZ40"/>
<name>A0A921HZ40_9FIRM</name>
<dbReference type="SFLD" id="SFLDG01135">
    <property type="entry name" value="C1.5.6:_HAD__Beta-PGM__Phospha"/>
    <property type="match status" value="1"/>
</dbReference>
<dbReference type="InterPro" id="IPR023214">
    <property type="entry name" value="HAD_sf"/>
</dbReference>
<dbReference type="InterPro" id="IPR036412">
    <property type="entry name" value="HAD-like_sf"/>
</dbReference>
<proteinExistence type="predicted"/>
<dbReference type="PANTHER" id="PTHR43434:SF20">
    <property type="entry name" value="5'-NUCLEOTIDASE"/>
    <property type="match status" value="1"/>
</dbReference>
<dbReference type="InterPro" id="IPR041492">
    <property type="entry name" value="HAD_2"/>
</dbReference>
<sequence length="226" mass="25633">MAEGRDKEEGVKEYKYIFFDLDGTVTDPGLGITNSVMYALKGFGIEETDRTKLYRFIGPPLADSFQEFYGFTREEARRGIDLYREYYRDRGIFENRVYNGMEEMLGTLKQRGKTLVLATSKPEPFAREILDHFHLASYFTYAAGATMDETRVKKEEVIAYAMESCGITDPGQVLMVGDRRHDIEGARANGVDSLGVLYGYGSREELEQAGACYLAEKVEDILKIVK</sequence>
<accession>A0A921HZ40</accession>
<dbReference type="CDD" id="cd04302">
    <property type="entry name" value="HAD_5NT"/>
    <property type="match status" value="1"/>
</dbReference>
<dbReference type="Gene3D" id="3.40.50.1000">
    <property type="entry name" value="HAD superfamily/HAD-like"/>
    <property type="match status" value="1"/>
</dbReference>